<dbReference type="SUPFAM" id="SSF49785">
    <property type="entry name" value="Galactose-binding domain-like"/>
    <property type="match status" value="1"/>
</dbReference>
<dbReference type="SUPFAM" id="SSF49899">
    <property type="entry name" value="Concanavalin A-like lectins/glucanases"/>
    <property type="match status" value="1"/>
</dbReference>
<dbReference type="InterPro" id="IPR026444">
    <property type="entry name" value="Secre_tail"/>
</dbReference>
<dbReference type="Pfam" id="PF00722">
    <property type="entry name" value="Glyco_hydro_16"/>
    <property type="match status" value="1"/>
</dbReference>
<evidence type="ECO:0000313" key="6">
    <source>
        <dbReference type="Proteomes" id="UP000830401"/>
    </source>
</evidence>
<protein>
    <submittedName>
        <fullName evidence="5">Ig-like domain-containing protein</fullName>
    </submittedName>
</protein>
<sequence length="1639" mass="173883">MKQYLYTCTHLSANRSKFFLLLALVVTTVVPARAQQQLVWEENFDGSTINPSTWTYDLGDGCAQGVCGWGNSELEFYTNRSENARINNGNLVIEARREDYQGKPFTSARLKTLGRVQFKYGTLEARIKVPDLKNGLWPAFWLLGATGTWPASGETDIMEMGSAEAVAANLTNQRVGGATHWQNAGSHASYSTSYTSPTDLTTDYHVYKMTWDSQSIRMFIDGTQYYAIDISKGAAGDLEEFHKAQYILLNLAVGGQYTGIYAASGITAPLPGQMLVDYVRLYQSPGDELYLGSNNTIAGNFGIYTENPAITNKLAYGQDANLYIWNNLTNITSPTPVPFEGSEVLALRAAAGNWFGLGVDNQIKNLSAFNNGSLKFHFKTSYTGQFKVGLKSGAGESWVEFATGTSRYGLVRDGEWHEVVIPLSAFNNGDLTSVNQTFMFAGDVASSTADFYFDNIYYSGGVASNPAPTVSLTAPANEALITTPANITLTANAADANGSVTKVEFYNGFTLLGTATTAPYSFAWNNVAPGVYTLTAKATDNEGVVTTSAPATVFVAAPNNVAPNISLTSPTASGSFTTPATLTLQATASDADGSIYKVEFYNGSTLLGTDLTAPYSYTWSGVTTGTYTLTAKAIDNAKATTTSAPVTVTVKDNTIAGPNFGVYTDNAQITSKLVYGQDANLYLWNNLAPITAPVLTPYEGSEVLALRATAGNWFGFGIDNDVKNLVAFNKGTLKFHFKTSYAGQFKVGIKTGNGESWVEFAAGATQYGLVRDGQWHEVVIPLSAFNNGDLATLDQAFMFAGDVASTTADFYFDNIYYNAQPVTLPPVTYCGTVTNGDYSYAAATAGSSVAFTFHPLGSVVGGNLAILYVGNSGYAMTKNAAGDFTYTLPNQSNGTNLSFYFTYQVGANGTERNSSATPHSYTVGRTCTDTPANTAPTVSLTSPAASATFAAPATITLTASAADSDGSISKVEFYNGATLLGSAAAAPYSFTWSNAPAGTYSLTAKATDNLGLTTTSVAVSVTVTGSTPGGDTGSYCGTVANGDYSWKAVTTGTNVAITFHPLGTVAGGNLAIFYANTAGYGMTKNSAGDFTYTLSNQVSGAKISIYFTYQVGLNGPERNSSATPHSYTVGEACGVAANVPPTVSLTSPTTGTSLAAPGTITLTASAADTDGTISKVEFFNGTTLLGTVTAAPYSFTWSNVALGAYSLTAKATDNGGLTTTSAAVAVTVQASVAVLHQDADRQTTNNTLKPNLQLRNESSSAIPYQQLTVRYWLTVEDYAPVQAVIDWAQLGTSSMQARYVQLADPRQGAFGYVEYTFSAGAGSLAAGSTSGPIQSRIYKQTQTSFDEANDYSYAANSGYLKNERITVYRNGVLIGGTEPTPVAADRRLQVWTENRERNANSNTINTTLQLRNVGNQPVAYQDLTVRYWFSPEGTQAMKAFVDYAQLGSNNVSVTFGQAGTQSYAELHFAPASGNLAPLSSTGNVQFRLAKADWLAFNQANDFSYRVAGALAENDHVTVYVQGQRVYGQEPAGANASKGTQTASVLAAHYKAAELSQTIRSYPNPFTGSTTLEFTLASSEAYQLAIYDLNGRLVQHLKAGQAVAGQPVQAQWQATTVAPGLYIARLTTATGVRYIKLVLQ</sequence>
<dbReference type="RefSeq" id="WP_245127670.1">
    <property type="nucleotide sequence ID" value="NZ_CP095069.1"/>
</dbReference>
<keyword evidence="2" id="KW-0732">Signal</keyword>
<organism evidence="5 6">
    <name type="scientific">Hymenobacter volaticus</name>
    <dbReference type="NCBI Taxonomy" id="2932254"/>
    <lineage>
        <taxon>Bacteria</taxon>
        <taxon>Pseudomonadati</taxon>
        <taxon>Bacteroidota</taxon>
        <taxon>Cytophagia</taxon>
        <taxon>Cytophagales</taxon>
        <taxon>Hymenobacteraceae</taxon>
        <taxon>Hymenobacter</taxon>
    </lineage>
</organism>
<proteinExistence type="inferred from homology"/>
<dbReference type="PANTHER" id="PTHR10963:SF55">
    <property type="entry name" value="GLYCOSIDE HYDROLASE FAMILY 16 PROTEIN"/>
    <property type="match status" value="1"/>
</dbReference>
<dbReference type="SMART" id="SM00089">
    <property type="entry name" value="PKD"/>
    <property type="match status" value="3"/>
</dbReference>
<dbReference type="InterPro" id="IPR050546">
    <property type="entry name" value="Glycosyl_Hydrlase_16"/>
</dbReference>
<dbReference type="PROSITE" id="PS51762">
    <property type="entry name" value="GH16_2"/>
    <property type="match status" value="1"/>
</dbReference>
<evidence type="ECO:0000313" key="5">
    <source>
        <dbReference type="EMBL" id="UOQ69821.1"/>
    </source>
</evidence>
<dbReference type="InterPro" id="IPR013320">
    <property type="entry name" value="ConA-like_dom_sf"/>
</dbReference>
<feature type="domain" description="GH16" evidence="4">
    <location>
        <begin position="23"/>
        <end position="287"/>
    </location>
</feature>
<dbReference type="Gene3D" id="2.60.120.200">
    <property type="match status" value="1"/>
</dbReference>
<evidence type="ECO:0000259" key="4">
    <source>
        <dbReference type="PROSITE" id="PS51762"/>
    </source>
</evidence>
<dbReference type="EMBL" id="CP095069">
    <property type="protein sequence ID" value="UOQ69821.1"/>
    <property type="molecule type" value="Genomic_DNA"/>
</dbReference>
<dbReference type="InterPro" id="IPR022409">
    <property type="entry name" value="PKD/Chitinase_dom"/>
</dbReference>
<accession>A0ABY4GG66</accession>
<dbReference type="SUPFAM" id="SSF49384">
    <property type="entry name" value="Carbohydrate-binding domain"/>
    <property type="match status" value="2"/>
</dbReference>
<feature type="domain" description="CBM3" evidence="3">
    <location>
        <begin position="1228"/>
        <end position="1380"/>
    </location>
</feature>
<evidence type="ECO:0000256" key="1">
    <source>
        <dbReference type="ARBA" id="ARBA00006865"/>
    </source>
</evidence>
<dbReference type="InterPro" id="IPR000757">
    <property type="entry name" value="Beta-glucanase-like"/>
</dbReference>
<keyword evidence="5" id="KW-0614">Plasmid</keyword>
<feature type="signal peptide" evidence="2">
    <location>
        <begin position="1"/>
        <end position="34"/>
    </location>
</feature>
<gene>
    <name evidence="5" type="ORF">MUN86_30405</name>
</gene>
<dbReference type="InterPro" id="IPR001956">
    <property type="entry name" value="CBM3"/>
</dbReference>
<dbReference type="CDD" id="cd08023">
    <property type="entry name" value="GH16_laminarinase_like"/>
    <property type="match status" value="1"/>
</dbReference>
<dbReference type="Gene3D" id="2.60.40.710">
    <property type="entry name" value="Endoglucanase-like"/>
    <property type="match status" value="2"/>
</dbReference>
<dbReference type="Proteomes" id="UP000830401">
    <property type="component" value="Plasmid unnamed8"/>
</dbReference>
<dbReference type="Pfam" id="PF17957">
    <property type="entry name" value="Big_7"/>
    <property type="match status" value="4"/>
</dbReference>
<name>A0ABY4GG66_9BACT</name>
<dbReference type="InterPro" id="IPR008965">
    <property type="entry name" value="CBM2/CBM3_carb-bd_dom_sf"/>
</dbReference>
<feature type="domain" description="CBM3" evidence="3">
    <location>
        <begin position="1384"/>
        <end position="1531"/>
    </location>
</feature>
<dbReference type="Pfam" id="PF00942">
    <property type="entry name" value="CBM_3"/>
    <property type="match status" value="2"/>
</dbReference>
<dbReference type="Gene3D" id="2.60.40.10">
    <property type="entry name" value="Immunoglobulins"/>
    <property type="match status" value="4"/>
</dbReference>
<dbReference type="InterPro" id="IPR036966">
    <property type="entry name" value="CBM3_sf"/>
</dbReference>
<geneLocation type="plasmid" evidence="5 6">
    <name>unnamed8</name>
</geneLocation>
<evidence type="ECO:0000259" key="3">
    <source>
        <dbReference type="PROSITE" id="PS51172"/>
    </source>
</evidence>
<reference evidence="5" key="1">
    <citation type="submission" date="2022-04" db="EMBL/GenBank/DDBJ databases">
        <title>Hymenobacter sp. isolated from the air.</title>
        <authorList>
            <person name="Won M."/>
            <person name="Lee C.-M."/>
            <person name="Woen H.-Y."/>
            <person name="Kwon S.-W."/>
        </authorList>
    </citation>
    <scope>NUCLEOTIDE SEQUENCE</scope>
    <source>
        <strain evidence="5">5420S-77</strain>
        <plasmid evidence="5">unnamed8</plasmid>
    </source>
</reference>
<dbReference type="PROSITE" id="PS51172">
    <property type="entry name" value="CBM3"/>
    <property type="match status" value="2"/>
</dbReference>
<evidence type="ECO:0000256" key="2">
    <source>
        <dbReference type="SAM" id="SignalP"/>
    </source>
</evidence>
<dbReference type="Gene3D" id="2.60.120.430">
    <property type="entry name" value="Galactose-binding lectin"/>
    <property type="match status" value="2"/>
</dbReference>
<dbReference type="InterPro" id="IPR008979">
    <property type="entry name" value="Galactose-bd-like_sf"/>
</dbReference>
<feature type="chain" id="PRO_5046053763" evidence="2">
    <location>
        <begin position="35"/>
        <end position="1639"/>
    </location>
</feature>
<comment type="similarity">
    <text evidence="1">Belongs to the glycosyl hydrolase 16 family.</text>
</comment>
<dbReference type="InterPro" id="IPR013783">
    <property type="entry name" value="Ig-like_fold"/>
</dbReference>
<dbReference type="PANTHER" id="PTHR10963">
    <property type="entry name" value="GLYCOSYL HYDROLASE-RELATED"/>
    <property type="match status" value="1"/>
</dbReference>
<dbReference type="SMART" id="SM01067">
    <property type="entry name" value="CBM_3"/>
    <property type="match status" value="2"/>
</dbReference>
<keyword evidence="6" id="KW-1185">Reference proteome</keyword>
<dbReference type="Gene3D" id="2.60.40.4070">
    <property type="match status" value="1"/>
</dbReference>
<dbReference type="NCBIfam" id="TIGR04183">
    <property type="entry name" value="Por_Secre_tail"/>
    <property type="match status" value="1"/>
</dbReference>